<dbReference type="Pfam" id="PF08668">
    <property type="entry name" value="HDOD"/>
    <property type="match status" value="1"/>
</dbReference>
<feature type="domain" description="HD" evidence="1">
    <location>
        <begin position="115"/>
        <end position="238"/>
    </location>
</feature>
<dbReference type="InterPro" id="IPR006674">
    <property type="entry name" value="HD_domain"/>
</dbReference>
<dbReference type="AlphaFoldDB" id="A0A4P8L4I1"/>
<proteinExistence type="predicted"/>
<dbReference type="PROSITE" id="PS51831">
    <property type="entry name" value="HD"/>
    <property type="match status" value="1"/>
</dbReference>
<dbReference type="EMBL" id="CP040098">
    <property type="protein sequence ID" value="QCQ22744.1"/>
    <property type="molecule type" value="Genomic_DNA"/>
</dbReference>
<evidence type="ECO:0000259" key="2">
    <source>
        <dbReference type="PROSITE" id="PS51833"/>
    </source>
</evidence>
<reference evidence="3 4" key="2">
    <citation type="submission" date="2019-05" db="EMBL/GenBank/DDBJ databases">
        <authorList>
            <person name="Suflita J.M."/>
            <person name="Marks C.R."/>
        </authorList>
    </citation>
    <scope>NUCLEOTIDE SEQUENCE [LARGE SCALE GENOMIC DNA]</scope>
    <source>
        <strain evidence="3 4">ALDC</strain>
    </source>
</reference>
<protein>
    <submittedName>
        <fullName evidence="3">HDOD domain-containing protein</fullName>
    </submittedName>
</protein>
<dbReference type="InterPro" id="IPR052340">
    <property type="entry name" value="RNase_Y/CdgJ"/>
</dbReference>
<dbReference type="RefSeq" id="WP_137425028.1">
    <property type="nucleotide sequence ID" value="NZ_CP040098.1"/>
</dbReference>
<feature type="domain" description="HDOD" evidence="2">
    <location>
        <begin position="21"/>
        <end position="216"/>
    </location>
</feature>
<dbReference type="SMART" id="SM00471">
    <property type="entry name" value="HDc"/>
    <property type="match status" value="1"/>
</dbReference>
<evidence type="ECO:0000313" key="4">
    <source>
        <dbReference type="Proteomes" id="UP000298602"/>
    </source>
</evidence>
<evidence type="ECO:0000313" key="3">
    <source>
        <dbReference type="EMBL" id="QCQ22744.1"/>
    </source>
</evidence>
<organism evidence="3 4">
    <name type="scientific">Desulfoglaeba alkanexedens ALDC</name>
    <dbReference type="NCBI Taxonomy" id="980445"/>
    <lineage>
        <taxon>Bacteria</taxon>
        <taxon>Pseudomonadati</taxon>
        <taxon>Thermodesulfobacteriota</taxon>
        <taxon>Syntrophobacteria</taxon>
        <taxon>Syntrophobacterales</taxon>
        <taxon>Syntrophobacteraceae</taxon>
        <taxon>Desulfoglaeba</taxon>
    </lineage>
</organism>
<sequence>MTNVRKRRPALDSIIQAVDNLPPFPKVVSKVIPLLRSFAPVEEIESVIKYDQAITARVLTISRSPYYARRYKIRSLKDAIIVLGQRQLIEIILMSSVAHFLRGKAEAYDLHEGELWEHSVAVAILSQSIAETLGRRRALTIYTAGLLHDVGKVVLNQQVADYMDSIYMLIKEKGIPFLEAEEEIIGVNHQVLGSLMARRWRFPKEVEVGIRYHHSPFDASIHQDIAAIVYAANRIVSSVGIGTSAMDFLQPGHDEVFARLKITQAMIDRFMVEILEAMEATRNFIGV</sequence>
<accession>A0A4P8L4I1</accession>
<dbReference type="OrthoDB" id="9803649at2"/>
<reference evidence="3 4" key="1">
    <citation type="submission" date="2019-05" db="EMBL/GenBank/DDBJ databases">
        <title>The Complete Genome Sequence of the n-alkane-degrading Desulfoglaeba alkanexedens ALDC reveals multiple alkylsuccinate synthase gene clusters.</title>
        <authorList>
            <person name="Callaghan A.V."/>
            <person name="Davidova I.A."/>
            <person name="Duncan K.E."/>
            <person name="Morris B."/>
            <person name="McInerney M.J."/>
        </authorList>
    </citation>
    <scope>NUCLEOTIDE SEQUENCE [LARGE SCALE GENOMIC DNA]</scope>
    <source>
        <strain evidence="3 4">ALDC</strain>
    </source>
</reference>
<keyword evidence="4" id="KW-1185">Reference proteome</keyword>
<dbReference type="NCBIfam" id="TIGR00277">
    <property type="entry name" value="HDIG"/>
    <property type="match status" value="1"/>
</dbReference>
<gene>
    <name evidence="3" type="ORF">FDQ92_11505</name>
</gene>
<dbReference type="Gene3D" id="1.10.3210.10">
    <property type="entry name" value="Hypothetical protein af1432"/>
    <property type="match status" value="1"/>
</dbReference>
<dbReference type="SUPFAM" id="SSF109604">
    <property type="entry name" value="HD-domain/PDEase-like"/>
    <property type="match status" value="1"/>
</dbReference>
<dbReference type="InterPro" id="IPR003607">
    <property type="entry name" value="HD/PDEase_dom"/>
</dbReference>
<dbReference type="PANTHER" id="PTHR33525:SF3">
    <property type="entry name" value="RIBONUCLEASE Y"/>
    <property type="match status" value="1"/>
</dbReference>
<evidence type="ECO:0000259" key="1">
    <source>
        <dbReference type="PROSITE" id="PS51831"/>
    </source>
</evidence>
<name>A0A4P8L4I1_9BACT</name>
<dbReference type="Proteomes" id="UP000298602">
    <property type="component" value="Chromosome"/>
</dbReference>
<dbReference type="KEGG" id="dax:FDQ92_11505"/>
<dbReference type="CDD" id="cd00077">
    <property type="entry name" value="HDc"/>
    <property type="match status" value="1"/>
</dbReference>
<dbReference type="InterPro" id="IPR006675">
    <property type="entry name" value="HDIG_dom"/>
</dbReference>
<dbReference type="PROSITE" id="PS51833">
    <property type="entry name" value="HDOD"/>
    <property type="match status" value="1"/>
</dbReference>
<dbReference type="InterPro" id="IPR013976">
    <property type="entry name" value="HDOD"/>
</dbReference>
<dbReference type="PANTHER" id="PTHR33525">
    <property type="match status" value="1"/>
</dbReference>